<evidence type="ECO:0000256" key="1">
    <source>
        <dbReference type="SAM" id="MobiDB-lite"/>
    </source>
</evidence>
<dbReference type="Proteomes" id="UP001211907">
    <property type="component" value="Unassembled WGS sequence"/>
</dbReference>
<dbReference type="EMBL" id="JADGJH010003277">
    <property type="protein sequence ID" value="KAJ3092177.1"/>
    <property type="molecule type" value="Genomic_DNA"/>
</dbReference>
<feature type="non-terminal residue" evidence="2">
    <location>
        <position position="88"/>
    </location>
</feature>
<feature type="region of interest" description="Disordered" evidence="1">
    <location>
        <begin position="46"/>
        <end position="88"/>
    </location>
</feature>
<dbReference type="AlphaFoldDB" id="A0AAD5XB19"/>
<comment type="caution">
    <text evidence="2">The sequence shown here is derived from an EMBL/GenBank/DDBJ whole genome shotgun (WGS) entry which is preliminary data.</text>
</comment>
<reference evidence="2" key="1">
    <citation type="submission" date="2020-05" db="EMBL/GenBank/DDBJ databases">
        <title>Phylogenomic resolution of chytrid fungi.</title>
        <authorList>
            <person name="Stajich J.E."/>
            <person name="Amses K."/>
            <person name="Simmons R."/>
            <person name="Seto K."/>
            <person name="Myers J."/>
            <person name="Bonds A."/>
            <person name="Quandt C.A."/>
            <person name="Barry K."/>
            <person name="Liu P."/>
            <person name="Grigoriev I."/>
            <person name="Longcore J.E."/>
            <person name="James T.Y."/>
        </authorList>
    </citation>
    <scope>NUCLEOTIDE SEQUENCE</scope>
    <source>
        <strain evidence="2">JEL0513</strain>
    </source>
</reference>
<name>A0AAD5XB19_9FUNG</name>
<sequence>MSIEQVAQINNKLTLNCLENKQENAFSNAELIVQIFATLSAHFDADPADDEETESGTYSVEDFDYKGFGEETDANYSAGSNSEEKSLP</sequence>
<gene>
    <name evidence="2" type="ORF">HK100_007002</name>
</gene>
<evidence type="ECO:0000313" key="2">
    <source>
        <dbReference type="EMBL" id="KAJ3092177.1"/>
    </source>
</evidence>
<organism evidence="2 3">
    <name type="scientific">Physocladia obscura</name>
    <dbReference type="NCBI Taxonomy" id="109957"/>
    <lineage>
        <taxon>Eukaryota</taxon>
        <taxon>Fungi</taxon>
        <taxon>Fungi incertae sedis</taxon>
        <taxon>Chytridiomycota</taxon>
        <taxon>Chytridiomycota incertae sedis</taxon>
        <taxon>Chytridiomycetes</taxon>
        <taxon>Chytridiales</taxon>
        <taxon>Chytriomycetaceae</taxon>
        <taxon>Physocladia</taxon>
    </lineage>
</organism>
<accession>A0AAD5XB19</accession>
<protein>
    <submittedName>
        <fullName evidence="2">Uncharacterized protein</fullName>
    </submittedName>
</protein>
<proteinExistence type="predicted"/>
<keyword evidence="3" id="KW-1185">Reference proteome</keyword>
<evidence type="ECO:0000313" key="3">
    <source>
        <dbReference type="Proteomes" id="UP001211907"/>
    </source>
</evidence>